<dbReference type="InterPro" id="IPR036034">
    <property type="entry name" value="PDZ_sf"/>
</dbReference>
<dbReference type="SUPFAM" id="SSF55486">
    <property type="entry name" value="Metalloproteases ('zincins'), catalytic domain"/>
    <property type="match status" value="1"/>
</dbReference>
<dbReference type="InterPro" id="IPR007963">
    <property type="entry name" value="Peptidase_M61_catalytic"/>
</dbReference>
<dbReference type="Pfam" id="PF05299">
    <property type="entry name" value="Peptidase_M61"/>
    <property type="match status" value="1"/>
</dbReference>
<gene>
    <name evidence="2" type="ORF">N180_19140</name>
</gene>
<dbReference type="InterPro" id="IPR024191">
    <property type="entry name" value="Peptidase_M61"/>
</dbReference>
<dbReference type="Proteomes" id="UP000028007">
    <property type="component" value="Unassembled WGS sequence"/>
</dbReference>
<keyword evidence="3" id="KW-1185">Reference proteome</keyword>
<protein>
    <submittedName>
        <fullName evidence="2">Peptidase M61</fullName>
    </submittedName>
</protein>
<dbReference type="Gene3D" id="1.10.390.10">
    <property type="entry name" value="Neutral Protease Domain 2"/>
    <property type="match status" value="1"/>
</dbReference>
<dbReference type="Pfam" id="PF13180">
    <property type="entry name" value="PDZ_2"/>
    <property type="match status" value="1"/>
</dbReference>
<reference evidence="2 3" key="1">
    <citation type="journal article" date="1992" name="Int. J. Syst. Bacteriol.">
        <title>Sphingobacterium antarcticus sp. nov. a Psychrotrophic Bacterium from the Soils of Schirmacher Oasis, Antarctica.</title>
        <authorList>
            <person name="Shivaji S."/>
            <person name="Ray M.K."/>
            <person name="Rao N.S."/>
            <person name="Saiserr L."/>
            <person name="Jagannadham M.V."/>
            <person name="Kumar G.S."/>
            <person name="Reddy G."/>
            <person name="Bhargava P.M."/>
        </authorList>
    </citation>
    <scope>NUCLEOTIDE SEQUENCE [LARGE SCALE GENOMIC DNA]</scope>
    <source>
        <strain evidence="2 3">4BY</strain>
    </source>
</reference>
<dbReference type="Gene3D" id="2.30.42.10">
    <property type="match status" value="1"/>
</dbReference>
<dbReference type="EMBL" id="JNFF01000087">
    <property type="protein sequence ID" value="KEQ29052.1"/>
    <property type="molecule type" value="Genomic_DNA"/>
</dbReference>
<dbReference type="Gene3D" id="2.60.40.3650">
    <property type="match status" value="1"/>
</dbReference>
<dbReference type="InterPro" id="IPR040756">
    <property type="entry name" value="Peptidase_M61_N"/>
</dbReference>
<comment type="caution">
    <text evidence="2">The sequence shown here is derived from an EMBL/GenBank/DDBJ whole genome shotgun (WGS) entry which is preliminary data.</text>
</comment>
<sequence>MAGISICFKFAAKESNMLLRKLTLGMMMILSPFFAAKAQLKINYELSFKEPQAHYAEVQMELSGLSKEFVDVKMPAWAPGSYLIREFAKNVEGFKANAAGKALKAEKINKNTWRVYTSGAKNLKVNYSVYAFEISVRTSFVDDSHAFISPTGIFMYPDGSLASSSTVQVVPFHTWSKVSTGLEPVAGKKFTYTASDYDVLFDSPIEIGNQDIFEFTAAGVKHEVAMYGGGNYDAEKLKVDMAKIVEQGTAIYGENPNKHYTFIVHNFQRGGGGLEHLNSTVLGASRDAYTTEAGYKGFLNLVAHEYYHLWNVKRLRPVALGPFDYENENYTTNLWISEGFTAYYENKLMLRSGLWTNQEFVSTLADAITAVVNTPGAKIQSASEASFDSWIKFYRPNENSANTTVSYYSKGELIGLLMDIEIAQATKGAKSLDDVMKAMYEKVKAEGKGYTDAEFKAMAEKISGISLTDFYSKYIYGTAPIEYQKYLAYAGITIKDENAGKQIPYLGISNRIIEGRNFISSVSRNSAAWTDGLNVNDEVISIDGLPAERNINQMIVQNKKVGDIIQIKVLRDGLEKDFSIKLKSSPNVKLSAELNPKATAAQKAVWKRWTGV</sequence>
<dbReference type="PROSITE" id="PS50106">
    <property type="entry name" value="PDZ"/>
    <property type="match status" value="1"/>
</dbReference>
<dbReference type="AlphaFoldDB" id="A0A081PEC9"/>
<dbReference type="InterPro" id="IPR027268">
    <property type="entry name" value="Peptidase_M4/M1_CTD_sf"/>
</dbReference>
<name>A0A081PEC9_9SPHI</name>
<organism evidence="2 3">
    <name type="scientific">Pedobacter antarcticus 4BY</name>
    <dbReference type="NCBI Taxonomy" id="1358423"/>
    <lineage>
        <taxon>Bacteria</taxon>
        <taxon>Pseudomonadati</taxon>
        <taxon>Bacteroidota</taxon>
        <taxon>Sphingobacteriia</taxon>
        <taxon>Sphingobacteriales</taxon>
        <taxon>Sphingobacteriaceae</taxon>
        <taxon>Pedobacter</taxon>
    </lineage>
</organism>
<dbReference type="PIRSF" id="PIRSF016493">
    <property type="entry name" value="Glycyl_aminpptds"/>
    <property type="match status" value="1"/>
</dbReference>
<dbReference type="Pfam" id="PF17899">
    <property type="entry name" value="Peptidase_M61_N"/>
    <property type="match status" value="1"/>
</dbReference>
<dbReference type="InterPro" id="IPR001478">
    <property type="entry name" value="PDZ"/>
</dbReference>
<proteinExistence type="predicted"/>
<accession>A0A081PEC9</accession>
<evidence type="ECO:0000313" key="2">
    <source>
        <dbReference type="EMBL" id="KEQ29052.1"/>
    </source>
</evidence>
<evidence type="ECO:0000313" key="3">
    <source>
        <dbReference type="Proteomes" id="UP000028007"/>
    </source>
</evidence>
<dbReference type="eggNOG" id="COG3975">
    <property type="taxonomic scope" value="Bacteria"/>
</dbReference>
<dbReference type="SMART" id="SM00228">
    <property type="entry name" value="PDZ"/>
    <property type="match status" value="1"/>
</dbReference>
<evidence type="ECO:0000259" key="1">
    <source>
        <dbReference type="PROSITE" id="PS50106"/>
    </source>
</evidence>
<feature type="domain" description="PDZ" evidence="1">
    <location>
        <begin position="491"/>
        <end position="573"/>
    </location>
</feature>
<dbReference type="SUPFAM" id="SSF50156">
    <property type="entry name" value="PDZ domain-like"/>
    <property type="match status" value="1"/>
</dbReference>